<organism evidence="1">
    <name type="scientific">Picea glauca</name>
    <name type="common">White spruce</name>
    <name type="synonym">Pinus glauca</name>
    <dbReference type="NCBI Taxonomy" id="3330"/>
    <lineage>
        <taxon>Eukaryota</taxon>
        <taxon>Viridiplantae</taxon>
        <taxon>Streptophyta</taxon>
        <taxon>Embryophyta</taxon>
        <taxon>Tracheophyta</taxon>
        <taxon>Spermatophyta</taxon>
        <taxon>Pinopsida</taxon>
        <taxon>Pinidae</taxon>
        <taxon>Conifers I</taxon>
        <taxon>Pinales</taxon>
        <taxon>Pinaceae</taxon>
        <taxon>Picea</taxon>
    </lineage>
</organism>
<proteinExistence type="predicted"/>
<gene>
    <name evidence="1" type="ORF">ABT39_MTgene2117</name>
</gene>
<sequence>MDLPVWLREGSFYPVIVEGEGLRLKVLYRGCFATPLGLVIQNGWLLRYLNRLGYSAWGILDWLLDCGLANQIG</sequence>
<reference evidence="1" key="1">
    <citation type="journal article" date="2015" name="Genome Biol. Evol.">
        <title>Organellar Genomes of White Spruce (Picea glauca): Assembly and Annotation.</title>
        <authorList>
            <person name="Jackman S.D."/>
            <person name="Warren R.L."/>
            <person name="Gibb E.A."/>
            <person name="Vandervalk B.P."/>
            <person name="Mohamadi H."/>
            <person name="Chu J."/>
            <person name="Raymond A."/>
            <person name="Pleasance S."/>
            <person name="Coope R."/>
            <person name="Wildung M.R."/>
            <person name="Ritland C.E."/>
            <person name="Bousquet J."/>
            <person name="Jones S.J."/>
            <person name="Bohlmann J."/>
            <person name="Birol I."/>
        </authorList>
    </citation>
    <scope>NUCLEOTIDE SEQUENCE [LARGE SCALE GENOMIC DNA]</scope>
    <source>
        <tissue evidence="1">Flushing bud</tissue>
    </source>
</reference>
<dbReference type="EMBL" id="LKAM01000014">
    <property type="protein sequence ID" value="KUM46014.1"/>
    <property type="molecule type" value="Genomic_DNA"/>
</dbReference>
<name>A0A101LVB2_PICGL</name>
<protein>
    <submittedName>
        <fullName evidence="1">Uncharacterized protein</fullName>
    </submittedName>
</protein>
<comment type="caution">
    <text evidence="1">The sequence shown here is derived from an EMBL/GenBank/DDBJ whole genome shotgun (WGS) entry which is preliminary data.</text>
</comment>
<keyword evidence="1" id="KW-0496">Mitochondrion</keyword>
<dbReference type="AlphaFoldDB" id="A0A101LVB2"/>
<evidence type="ECO:0000313" key="1">
    <source>
        <dbReference type="EMBL" id="KUM46014.1"/>
    </source>
</evidence>
<geneLocation type="mitochondrion" evidence="1"/>
<accession>A0A101LVB2</accession>